<evidence type="ECO:0000313" key="2">
    <source>
        <dbReference type="Proteomes" id="UP000760407"/>
    </source>
</evidence>
<comment type="caution">
    <text evidence="1">The sequence shown here is derived from an EMBL/GenBank/DDBJ whole genome shotgun (WGS) entry which is preliminary data.</text>
</comment>
<reference evidence="1 2" key="1">
    <citation type="submission" date="2020-08" db="EMBL/GenBank/DDBJ databases">
        <title>Comparative genomics of Francisella species.</title>
        <authorList>
            <person name="Sahl J."/>
            <person name="Sjodin A."/>
            <person name="Wagner D."/>
            <person name="Forsman M."/>
        </authorList>
    </citation>
    <scope>NUCLEOTIDE SEQUENCE [LARGE SCALE GENOMIC DNA]</scope>
    <source>
        <strain evidence="1 2">F1093</strain>
    </source>
</reference>
<proteinExistence type="predicted"/>
<dbReference type="Proteomes" id="UP000760407">
    <property type="component" value="Unassembled WGS sequence"/>
</dbReference>
<organism evidence="1 2">
    <name type="scientific">Francisella philomiragia</name>
    <dbReference type="NCBI Taxonomy" id="28110"/>
    <lineage>
        <taxon>Bacteria</taxon>
        <taxon>Pseudomonadati</taxon>
        <taxon>Pseudomonadota</taxon>
        <taxon>Gammaproteobacteria</taxon>
        <taxon>Thiotrichales</taxon>
        <taxon>Francisellaceae</taxon>
        <taxon>Francisella</taxon>
    </lineage>
</organism>
<evidence type="ECO:0000313" key="1">
    <source>
        <dbReference type="EMBL" id="MBK2301550.1"/>
    </source>
</evidence>
<protein>
    <submittedName>
        <fullName evidence="1">Uncharacterized protein</fullName>
    </submittedName>
</protein>
<dbReference type="EMBL" id="JACTSG010000001">
    <property type="protein sequence ID" value="MBK2301550.1"/>
    <property type="molecule type" value="Genomic_DNA"/>
</dbReference>
<gene>
    <name evidence="1" type="ORF">IBE52_01345</name>
</gene>
<accession>A0ABS1G9S0</accession>
<keyword evidence="2" id="KW-1185">Reference proteome</keyword>
<name>A0ABS1G9S0_9GAMM</name>
<dbReference type="RefSeq" id="WP_200165587.1">
    <property type="nucleotide sequence ID" value="NZ_JACTSG010000001.1"/>
</dbReference>
<sequence length="287" mass="32663">MSDHKKFTSRNDEYAALLGLFSSPVVNIENNEDTNCFNVVIKAPQGIDSADDLDRDIFVVSSMKVSSIFLPKELRDDSSGETHEGEQEVLIAYKVDGVKFEALYNSYDKLSGLKCEITENTFKDNIRNLVYAGVYLTTQATEQQFPDRDTKEVVTEIFDQHLPVFERFSDMNEMFGLYVRARLRGEFDIKGGKYTYFLPNDKLSEVTQDIPKNDTGHDFLLNSNNTYASKTLMTKVFTKLPKNTPEDLYKALEVNSIDYHSRGRFARNLKAAIAEEKKIYDGSKAQG</sequence>